<evidence type="ECO:0000313" key="2">
    <source>
        <dbReference type="EMBL" id="GBG76835.1"/>
    </source>
</evidence>
<name>A0A388L3F0_CHABU</name>
<dbReference type="PANTHER" id="PTHR36535">
    <property type="entry name" value="YALI0E30327P"/>
    <property type="match status" value="1"/>
</dbReference>
<evidence type="ECO:0008006" key="4">
    <source>
        <dbReference type="Google" id="ProtNLM"/>
    </source>
</evidence>
<dbReference type="EMBL" id="BFEA01000254">
    <property type="protein sequence ID" value="GBG76835.1"/>
    <property type="molecule type" value="Genomic_DNA"/>
</dbReference>
<feature type="transmembrane region" description="Helical" evidence="1">
    <location>
        <begin position="88"/>
        <end position="106"/>
    </location>
</feature>
<gene>
    <name evidence="2" type="ORF">CBR_g23051</name>
</gene>
<keyword evidence="1" id="KW-1133">Transmembrane helix</keyword>
<dbReference type="OMA" id="ANWPYTL"/>
<dbReference type="Gramene" id="GBG76835">
    <property type="protein sequence ID" value="GBG76835"/>
    <property type="gene ID" value="CBR_g23051"/>
</dbReference>
<keyword evidence="1" id="KW-0472">Membrane</keyword>
<keyword evidence="1" id="KW-0812">Transmembrane</keyword>
<evidence type="ECO:0000256" key="1">
    <source>
        <dbReference type="SAM" id="Phobius"/>
    </source>
</evidence>
<keyword evidence="3" id="KW-1185">Reference proteome</keyword>
<evidence type="ECO:0000313" key="3">
    <source>
        <dbReference type="Proteomes" id="UP000265515"/>
    </source>
</evidence>
<dbReference type="AlphaFoldDB" id="A0A388L3F0"/>
<sequence length="157" mass="16788">MVDARSNEEIVRTACEIGAAMCAGLFSGAALYVNAVEHPSRMITLPLPAAVEQWRDSYKRAARMQVGFAAGGLALAGCATAAGSGNEYVLAALPLASCLPYTLAFLMNINHQLLDQDLDTASTKAKELLQTWNKRHAVRTACGLASFAALLYLREKN</sequence>
<reference evidence="2 3" key="1">
    <citation type="journal article" date="2018" name="Cell">
        <title>The Chara Genome: Secondary Complexity and Implications for Plant Terrestrialization.</title>
        <authorList>
            <person name="Nishiyama T."/>
            <person name="Sakayama H."/>
            <person name="Vries J.D."/>
            <person name="Buschmann H."/>
            <person name="Saint-Marcoux D."/>
            <person name="Ullrich K.K."/>
            <person name="Haas F.B."/>
            <person name="Vanderstraeten L."/>
            <person name="Becker D."/>
            <person name="Lang D."/>
            <person name="Vosolsobe S."/>
            <person name="Rombauts S."/>
            <person name="Wilhelmsson P.K.I."/>
            <person name="Janitza P."/>
            <person name="Kern R."/>
            <person name="Heyl A."/>
            <person name="Rumpler F."/>
            <person name="Villalobos L.I.A.C."/>
            <person name="Clay J.M."/>
            <person name="Skokan R."/>
            <person name="Toyoda A."/>
            <person name="Suzuki Y."/>
            <person name="Kagoshima H."/>
            <person name="Schijlen E."/>
            <person name="Tajeshwar N."/>
            <person name="Catarino B."/>
            <person name="Hetherington A.J."/>
            <person name="Saltykova A."/>
            <person name="Bonnot C."/>
            <person name="Breuninger H."/>
            <person name="Symeonidi A."/>
            <person name="Radhakrishnan G.V."/>
            <person name="Van Nieuwerburgh F."/>
            <person name="Deforce D."/>
            <person name="Chang C."/>
            <person name="Karol K.G."/>
            <person name="Hedrich R."/>
            <person name="Ulvskov P."/>
            <person name="Glockner G."/>
            <person name="Delwiche C.F."/>
            <person name="Petrasek J."/>
            <person name="Van de Peer Y."/>
            <person name="Friml J."/>
            <person name="Beilby M."/>
            <person name="Dolan L."/>
            <person name="Kohara Y."/>
            <person name="Sugano S."/>
            <person name="Fujiyama A."/>
            <person name="Delaux P.-M."/>
            <person name="Quint M."/>
            <person name="TheiBen G."/>
            <person name="Hagemann M."/>
            <person name="Harholt J."/>
            <person name="Dunand C."/>
            <person name="Zachgo S."/>
            <person name="Langdale J."/>
            <person name="Maumus F."/>
            <person name="Straeten D.V.D."/>
            <person name="Gould S.B."/>
            <person name="Rensing S.A."/>
        </authorList>
    </citation>
    <scope>NUCLEOTIDE SEQUENCE [LARGE SCALE GENOMIC DNA]</scope>
    <source>
        <strain evidence="2 3">S276</strain>
    </source>
</reference>
<accession>A0A388L3F0</accession>
<protein>
    <recommendedName>
        <fullName evidence="4">DUF1772 domain-containing protein</fullName>
    </recommendedName>
</protein>
<feature type="transmembrane region" description="Helical" evidence="1">
    <location>
        <begin position="64"/>
        <end position="82"/>
    </location>
</feature>
<comment type="caution">
    <text evidence="2">The sequence shown here is derived from an EMBL/GenBank/DDBJ whole genome shotgun (WGS) entry which is preliminary data.</text>
</comment>
<dbReference type="InterPro" id="IPR013901">
    <property type="entry name" value="Anthrone_oxy"/>
</dbReference>
<dbReference type="Proteomes" id="UP000265515">
    <property type="component" value="Unassembled WGS sequence"/>
</dbReference>
<dbReference type="PANTHER" id="PTHR36535:SF1">
    <property type="entry name" value="DUF1772 DOMAIN-CONTAINING PROTEIN"/>
    <property type="match status" value="1"/>
</dbReference>
<organism evidence="2 3">
    <name type="scientific">Chara braunii</name>
    <name type="common">Braun's stonewort</name>
    <dbReference type="NCBI Taxonomy" id="69332"/>
    <lineage>
        <taxon>Eukaryota</taxon>
        <taxon>Viridiplantae</taxon>
        <taxon>Streptophyta</taxon>
        <taxon>Charophyceae</taxon>
        <taxon>Charales</taxon>
        <taxon>Characeae</taxon>
        <taxon>Chara</taxon>
    </lineage>
</organism>
<proteinExistence type="predicted"/>
<dbReference type="Pfam" id="PF08592">
    <property type="entry name" value="Anthrone_oxy"/>
    <property type="match status" value="1"/>
</dbReference>
<dbReference type="OrthoDB" id="5954308at2759"/>